<protein>
    <submittedName>
        <fullName evidence="4">Alpha/beta-hydrolase</fullName>
    </submittedName>
</protein>
<dbReference type="Proteomes" id="UP000247810">
    <property type="component" value="Unassembled WGS sequence"/>
</dbReference>
<evidence type="ECO:0000259" key="3">
    <source>
        <dbReference type="Pfam" id="PF02230"/>
    </source>
</evidence>
<evidence type="ECO:0000256" key="2">
    <source>
        <dbReference type="SAM" id="MobiDB-lite"/>
    </source>
</evidence>
<organism evidence="4 5">
    <name type="scientific">Aspergillus ellipticus CBS 707.79</name>
    <dbReference type="NCBI Taxonomy" id="1448320"/>
    <lineage>
        <taxon>Eukaryota</taxon>
        <taxon>Fungi</taxon>
        <taxon>Dikarya</taxon>
        <taxon>Ascomycota</taxon>
        <taxon>Pezizomycotina</taxon>
        <taxon>Eurotiomycetes</taxon>
        <taxon>Eurotiomycetidae</taxon>
        <taxon>Eurotiales</taxon>
        <taxon>Aspergillaceae</taxon>
        <taxon>Aspergillus</taxon>
        <taxon>Aspergillus subgen. Circumdati</taxon>
    </lineage>
</organism>
<dbReference type="GO" id="GO:0008474">
    <property type="term" value="F:palmitoyl-(protein) hydrolase activity"/>
    <property type="evidence" value="ECO:0007669"/>
    <property type="project" value="TreeGrafter"/>
</dbReference>
<dbReference type="GO" id="GO:0052689">
    <property type="term" value="F:carboxylic ester hydrolase activity"/>
    <property type="evidence" value="ECO:0007669"/>
    <property type="project" value="TreeGrafter"/>
</dbReference>
<feature type="domain" description="Phospholipase/carboxylesterase/thioesterase" evidence="3">
    <location>
        <begin position="26"/>
        <end position="192"/>
    </location>
</feature>
<evidence type="ECO:0000256" key="1">
    <source>
        <dbReference type="ARBA" id="ARBA00006499"/>
    </source>
</evidence>
<dbReference type="InterPro" id="IPR003140">
    <property type="entry name" value="PLipase/COase/thioEstase"/>
</dbReference>
<accession>A0A319DWV3</accession>
<keyword evidence="5" id="KW-1185">Reference proteome</keyword>
<dbReference type="InterPro" id="IPR050565">
    <property type="entry name" value="LYPA1-2/EST-like"/>
</dbReference>
<gene>
    <name evidence="4" type="ORF">BO71DRAFT_370684</name>
</gene>
<dbReference type="AlphaFoldDB" id="A0A319DWV3"/>
<dbReference type="SUPFAM" id="SSF53474">
    <property type="entry name" value="alpha/beta-Hydrolases"/>
    <property type="match status" value="1"/>
</dbReference>
<dbReference type="Pfam" id="PF02230">
    <property type="entry name" value="Abhydrolase_2"/>
    <property type="match status" value="1"/>
</dbReference>
<dbReference type="Gene3D" id="3.40.50.1820">
    <property type="entry name" value="alpha/beta hydrolase"/>
    <property type="match status" value="1"/>
</dbReference>
<comment type="similarity">
    <text evidence="1">Belongs to the AB hydrolase superfamily. AB hydrolase 2 family.</text>
</comment>
<sequence length="255" mass="27147">MPTTPQKSDFPSHLTLTITPPTPTLSPPKAPPNILLLLHGLGDTSQNFTPLARSLNLPETLVLTIQAPLPLPFDLGGFHWGDDVTFSPAGDLDMDAGFTRSSRVLVQEVILDTLVKKCGYRVRDICVFGLGQGGMAGLEAARGLRKMGEEALGGVVSVGGAVALGLPSGGSTAAAGSGKSRTPVLVVGGREDSSAVNEAGVRRTKEWFEFVEVHRYARRGDGMPRSREEMFPVMAFLARRLRSWKGVPEGSVEIS</sequence>
<feature type="compositionally biased region" description="Pro residues" evidence="2">
    <location>
        <begin position="20"/>
        <end position="29"/>
    </location>
</feature>
<name>A0A319DWV3_9EURO</name>
<dbReference type="OrthoDB" id="437457at2759"/>
<proteinExistence type="inferred from homology"/>
<dbReference type="GO" id="GO:0005737">
    <property type="term" value="C:cytoplasm"/>
    <property type="evidence" value="ECO:0007669"/>
    <property type="project" value="TreeGrafter"/>
</dbReference>
<dbReference type="STRING" id="1448320.A0A319DWV3"/>
<dbReference type="PANTHER" id="PTHR10655">
    <property type="entry name" value="LYSOPHOSPHOLIPASE-RELATED"/>
    <property type="match status" value="1"/>
</dbReference>
<keyword evidence="4" id="KW-0378">Hydrolase</keyword>
<dbReference type="VEuPathDB" id="FungiDB:BO71DRAFT_370684"/>
<dbReference type="InterPro" id="IPR029058">
    <property type="entry name" value="AB_hydrolase_fold"/>
</dbReference>
<evidence type="ECO:0000313" key="5">
    <source>
        <dbReference type="Proteomes" id="UP000247810"/>
    </source>
</evidence>
<dbReference type="PANTHER" id="PTHR10655:SF67">
    <property type="entry name" value="PHOSPHOLIPASE_CARBOXYLESTERASE SUPERFAMILY (AFU_ORTHOLOGUE AFUA_5G09340)"/>
    <property type="match status" value="1"/>
</dbReference>
<dbReference type="EMBL" id="KZ825809">
    <property type="protein sequence ID" value="PYH98647.1"/>
    <property type="molecule type" value="Genomic_DNA"/>
</dbReference>
<evidence type="ECO:0000313" key="4">
    <source>
        <dbReference type="EMBL" id="PYH98647.1"/>
    </source>
</evidence>
<reference evidence="4 5" key="1">
    <citation type="submission" date="2018-02" db="EMBL/GenBank/DDBJ databases">
        <title>The genomes of Aspergillus section Nigri reveals drivers in fungal speciation.</title>
        <authorList>
            <consortium name="DOE Joint Genome Institute"/>
            <person name="Vesth T.C."/>
            <person name="Nybo J."/>
            <person name="Theobald S."/>
            <person name="Brandl J."/>
            <person name="Frisvad J.C."/>
            <person name="Nielsen K.F."/>
            <person name="Lyhne E.K."/>
            <person name="Kogle M.E."/>
            <person name="Kuo A."/>
            <person name="Riley R."/>
            <person name="Clum A."/>
            <person name="Nolan M."/>
            <person name="Lipzen A."/>
            <person name="Salamov A."/>
            <person name="Henrissat B."/>
            <person name="Wiebenga A."/>
            <person name="De vries R.P."/>
            <person name="Grigoriev I.V."/>
            <person name="Mortensen U.H."/>
            <person name="Andersen M.R."/>
            <person name="Baker S.E."/>
        </authorList>
    </citation>
    <scope>NUCLEOTIDE SEQUENCE [LARGE SCALE GENOMIC DNA]</scope>
    <source>
        <strain evidence="4 5">CBS 707.79</strain>
    </source>
</reference>
<feature type="region of interest" description="Disordered" evidence="2">
    <location>
        <begin position="1"/>
        <end position="29"/>
    </location>
</feature>